<dbReference type="PANTHER" id="PTHR39730:SF1">
    <property type="entry name" value="ENDOGLUCANASE 1"/>
    <property type="match status" value="1"/>
</dbReference>
<dbReference type="Pfam" id="PF02015">
    <property type="entry name" value="Glyco_hydro_45"/>
    <property type="match status" value="1"/>
</dbReference>
<evidence type="ECO:0000256" key="10">
    <source>
        <dbReference type="SAM" id="SignalP"/>
    </source>
</evidence>
<dbReference type="OrthoDB" id="10035502at2759"/>
<dbReference type="GO" id="GO:0030245">
    <property type="term" value="P:cellulose catabolic process"/>
    <property type="evidence" value="ECO:0007669"/>
    <property type="project" value="UniProtKB-KW"/>
</dbReference>
<dbReference type="SUPFAM" id="SSF50685">
    <property type="entry name" value="Barwin-like endoglucanases"/>
    <property type="match status" value="1"/>
</dbReference>
<proteinExistence type="inferred from homology"/>
<evidence type="ECO:0000256" key="6">
    <source>
        <dbReference type="ARBA" id="ARBA00023277"/>
    </source>
</evidence>
<dbReference type="InterPro" id="IPR000334">
    <property type="entry name" value="Glyco_hydro_45"/>
</dbReference>
<keyword evidence="13" id="KW-1185">Reference proteome</keyword>
<evidence type="ECO:0000256" key="4">
    <source>
        <dbReference type="ARBA" id="ARBA00022801"/>
    </source>
</evidence>
<evidence type="ECO:0000256" key="9">
    <source>
        <dbReference type="PROSITE-ProRule" id="PRU10069"/>
    </source>
</evidence>
<dbReference type="InterPro" id="IPR052288">
    <property type="entry name" value="GH45_Enzymes"/>
</dbReference>
<keyword evidence="6" id="KW-0119">Carbohydrate metabolism</keyword>
<dbReference type="Gene3D" id="2.40.40.10">
    <property type="entry name" value="RlpA-like domain"/>
    <property type="match status" value="1"/>
</dbReference>
<keyword evidence="4 12" id="KW-0378">Hydrolase</keyword>
<dbReference type="PANTHER" id="PTHR39730">
    <property type="entry name" value="ENDOGLUCANASE 1"/>
    <property type="match status" value="1"/>
</dbReference>
<keyword evidence="8" id="KW-0624">Polysaccharide degradation</keyword>
<sequence>MAVILILALSLLTFTLADHGKTTRYWDCCKPSCSWAGKAPVVGPVHTCDRNDQWDWNANVKNACDDGGNAYACANTSPWVGADDISYGFAAVKLAGKGEWQTCCSCYELKFTTGPVAGKKMIVQSINTGSDLDTNHFDIAIPGGGVGQFNACSKQFGGVYLGNQYGGYTNRNDCYNLPDKWRGGCFWRFDWFQGADNPEVEWKEVSCPQSLLDRSGCARG</sequence>
<protein>
    <recommendedName>
        <fullName evidence="3 9">Cellulase</fullName>
        <ecNumber evidence="3 9">3.2.1.4</ecNumber>
    </recommendedName>
</protein>
<evidence type="ECO:0000256" key="2">
    <source>
        <dbReference type="ARBA" id="ARBA00007793"/>
    </source>
</evidence>
<dbReference type="AlphaFoldDB" id="A0A6A6XHD0"/>
<feature type="signal peptide" evidence="10">
    <location>
        <begin position="1"/>
        <end position="17"/>
    </location>
</feature>
<evidence type="ECO:0000256" key="3">
    <source>
        <dbReference type="ARBA" id="ARBA00012601"/>
    </source>
</evidence>
<gene>
    <name evidence="12" type="ORF">K505DRAFT_348387</name>
</gene>
<organism evidence="12 13">
    <name type="scientific">Melanomma pulvis-pyrius CBS 109.77</name>
    <dbReference type="NCBI Taxonomy" id="1314802"/>
    <lineage>
        <taxon>Eukaryota</taxon>
        <taxon>Fungi</taxon>
        <taxon>Dikarya</taxon>
        <taxon>Ascomycota</taxon>
        <taxon>Pezizomycotina</taxon>
        <taxon>Dothideomycetes</taxon>
        <taxon>Pleosporomycetidae</taxon>
        <taxon>Pleosporales</taxon>
        <taxon>Melanommataceae</taxon>
        <taxon>Melanomma</taxon>
    </lineage>
</organism>
<dbReference type="PROSITE" id="PS01140">
    <property type="entry name" value="GLYCOSYL_HYDROL_F45"/>
    <property type="match status" value="1"/>
</dbReference>
<evidence type="ECO:0000313" key="12">
    <source>
        <dbReference type="EMBL" id="KAF2795791.1"/>
    </source>
</evidence>
<dbReference type="EC" id="3.2.1.4" evidence="3 9"/>
<dbReference type="EMBL" id="MU001848">
    <property type="protein sequence ID" value="KAF2795791.1"/>
    <property type="molecule type" value="Genomic_DNA"/>
</dbReference>
<evidence type="ECO:0000256" key="5">
    <source>
        <dbReference type="ARBA" id="ARBA00023001"/>
    </source>
</evidence>
<dbReference type="Proteomes" id="UP000799757">
    <property type="component" value="Unassembled WGS sequence"/>
</dbReference>
<feature type="chain" id="PRO_5025350045" description="Cellulase" evidence="10">
    <location>
        <begin position="18"/>
        <end position="220"/>
    </location>
</feature>
<evidence type="ECO:0000256" key="8">
    <source>
        <dbReference type="ARBA" id="ARBA00023326"/>
    </source>
</evidence>
<evidence type="ECO:0000313" key="13">
    <source>
        <dbReference type="Proteomes" id="UP000799757"/>
    </source>
</evidence>
<evidence type="ECO:0000256" key="7">
    <source>
        <dbReference type="ARBA" id="ARBA00023295"/>
    </source>
</evidence>
<keyword evidence="7" id="KW-0326">Glycosidase</keyword>
<dbReference type="InterPro" id="IPR036908">
    <property type="entry name" value="RlpA-like_sf"/>
</dbReference>
<evidence type="ECO:0000259" key="11">
    <source>
        <dbReference type="PROSITE" id="PS01140"/>
    </source>
</evidence>
<feature type="domain" description="Glycosyl hydrolases family 45 active site" evidence="11">
    <location>
        <begin position="22"/>
        <end position="33"/>
    </location>
</feature>
<comment type="catalytic activity">
    <reaction evidence="1 9">
        <text>Endohydrolysis of (1-&gt;4)-beta-D-glucosidic linkages in cellulose, lichenin and cereal beta-D-glucans.</text>
        <dbReference type="EC" id="3.2.1.4"/>
    </reaction>
</comment>
<feature type="active site" description="Nucleophile" evidence="9">
    <location>
        <position position="27"/>
    </location>
</feature>
<comment type="similarity">
    <text evidence="2">Belongs to the glycosyl hydrolase 45 (cellulase K) family.</text>
</comment>
<keyword evidence="5" id="KW-0136">Cellulose degradation</keyword>
<reference evidence="12" key="1">
    <citation type="journal article" date="2020" name="Stud. Mycol.">
        <title>101 Dothideomycetes genomes: a test case for predicting lifestyles and emergence of pathogens.</title>
        <authorList>
            <person name="Haridas S."/>
            <person name="Albert R."/>
            <person name="Binder M."/>
            <person name="Bloem J."/>
            <person name="Labutti K."/>
            <person name="Salamov A."/>
            <person name="Andreopoulos B."/>
            <person name="Baker S."/>
            <person name="Barry K."/>
            <person name="Bills G."/>
            <person name="Bluhm B."/>
            <person name="Cannon C."/>
            <person name="Castanera R."/>
            <person name="Culley D."/>
            <person name="Daum C."/>
            <person name="Ezra D."/>
            <person name="Gonzalez J."/>
            <person name="Henrissat B."/>
            <person name="Kuo A."/>
            <person name="Liang C."/>
            <person name="Lipzen A."/>
            <person name="Lutzoni F."/>
            <person name="Magnuson J."/>
            <person name="Mondo S."/>
            <person name="Nolan M."/>
            <person name="Ohm R."/>
            <person name="Pangilinan J."/>
            <person name="Park H.-J."/>
            <person name="Ramirez L."/>
            <person name="Alfaro M."/>
            <person name="Sun H."/>
            <person name="Tritt A."/>
            <person name="Yoshinaga Y."/>
            <person name="Zwiers L.-H."/>
            <person name="Turgeon B."/>
            <person name="Goodwin S."/>
            <person name="Spatafora J."/>
            <person name="Crous P."/>
            <person name="Grigoriev I."/>
        </authorList>
    </citation>
    <scope>NUCLEOTIDE SEQUENCE</scope>
    <source>
        <strain evidence="12">CBS 109.77</strain>
    </source>
</reference>
<accession>A0A6A6XHD0</accession>
<dbReference type="GO" id="GO:0008810">
    <property type="term" value="F:cellulase activity"/>
    <property type="evidence" value="ECO:0007669"/>
    <property type="project" value="UniProtKB-EC"/>
</dbReference>
<evidence type="ECO:0000256" key="1">
    <source>
        <dbReference type="ARBA" id="ARBA00000966"/>
    </source>
</evidence>
<keyword evidence="10" id="KW-0732">Signal</keyword>
<name>A0A6A6XHD0_9PLEO</name>